<evidence type="ECO:0000313" key="5">
    <source>
        <dbReference type="WBParaSite" id="GPUH_0000589001-mRNA-1"/>
    </source>
</evidence>
<dbReference type="WBParaSite" id="GPUH_0000589001-mRNA-1">
    <property type="protein sequence ID" value="GPUH_0000589001-mRNA-1"/>
    <property type="gene ID" value="GPUH_0000589001"/>
</dbReference>
<evidence type="ECO:0000256" key="1">
    <source>
        <dbReference type="SAM" id="Coils"/>
    </source>
</evidence>
<organism evidence="5">
    <name type="scientific">Gongylonema pulchrum</name>
    <dbReference type="NCBI Taxonomy" id="637853"/>
    <lineage>
        <taxon>Eukaryota</taxon>
        <taxon>Metazoa</taxon>
        <taxon>Ecdysozoa</taxon>
        <taxon>Nematoda</taxon>
        <taxon>Chromadorea</taxon>
        <taxon>Rhabditida</taxon>
        <taxon>Spirurina</taxon>
        <taxon>Spiruromorpha</taxon>
        <taxon>Spiruroidea</taxon>
        <taxon>Gongylonematidae</taxon>
        <taxon>Gongylonema</taxon>
    </lineage>
</organism>
<keyword evidence="2" id="KW-0812">Transmembrane</keyword>
<keyword evidence="2" id="KW-1133">Transmembrane helix</keyword>
<sequence>MRDSLNRLLRQSHYENRVERLLESVAETRRALELEQEGLSSVFKRYKKIFEALLSERRTIGHRHDRLVAAVMCMSNSSFRFDREKAAEKEEKLQEQEALYRRKYDEVKAELSNIEEEKRGVVEEEEKAEVEIAMLKNELKLLEAMEIEDPETFTERNNALRQILQEEFNEKVCAEQERIEKLEVQLSQTKKEHATLLTTTDNDWTEEAEKEKEEMKQLHEMLDNERIKCGFLKANLLKLDHEVFFFLAACSAVVIFAIISIFLILLFIAFS</sequence>
<keyword evidence="2" id="KW-0472">Membrane</keyword>
<dbReference type="Proteomes" id="UP000271098">
    <property type="component" value="Unassembled WGS sequence"/>
</dbReference>
<dbReference type="AlphaFoldDB" id="A0A183DAZ1"/>
<keyword evidence="4" id="KW-1185">Reference proteome</keyword>
<dbReference type="EMBL" id="UYRT01012997">
    <property type="protein sequence ID" value="VDK52558.1"/>
    <property type="molecule type" value="Genomic_DNA"/>
</dbReference>
<proteinExistence type="predicted"/>
<reference evidence="3 4" key="2">
    <citation type="submission" date="2018-11" db="EMBL/GenBank/DDBJ databases">
        <authorList>
            <consortium name="Pathogen Informatics"/>
        </authorList>
    </citation>
    <scope>NUCLEOTIDE SEQUENCE [LARGE SCALE GENOMIC DNA]</scope>
</reference>
<protein>
    <submittedName>
        <fullName evidence="5">NAB domain-containing protein</fullName>
    </submittedName>
</protein>
<evidence type="ECO:0000313" key="3">
    <source>
        <dbReference type="EMBL" id="VDK52558.1"/>
    </source>
</evidence>
<name>A0A183DAZ1_9BILA</name>
<gene>
    <name evidence="3" type="ORF">GPUH_LOCUS5885</name>
</gene>
<evidence type="ECO:0000256" key="2">
    <source>
        <dbReference type="SAM" id="Phobius"/>
    </source>
</evidence>
<accession>A0A183DAZ1</accession>
<evidence type="ECO:0000313" key="4">
    <source>
        <dbReference type="Proteomes" id="UP000271098"/>
    </source>
</evidence>
<feature type="coiled-coil region" evidence="1">
    <location>
        <begin position="83"/>
        <end position="228"/>
    </location>
</feature>
<feature type="transmembrane region" description="Helical" evidence="2">
    <location>
        <begin position="243"/>
        <end position="270"/>
    </location>
</feature>
<keyword evidence="1" id="KW-0175">Coiled coil</keyword>
<reference evidence="5" key="1">
    <citation type="submission" date="2016-06" db="UniProtKB">
        <authorList>
            <consortium name="WormBaseParasite"/>
        </authorList>
    </citation>
    <scope>IDENTIFICATION</scope>
</reference>